<dbReference type="EMBL" id="WBZJ01000001">
    <property type="protein sequence ID" value="KAB3523360.1"/>
    <property type="molecule type" value="Genomic_DNA"/>
</dbReference>
<dbReference type="Pfam" id="PF04296">
    <property type="entry name" value="YlxR"/>
    <property type="match status" value="1"/>
</dbReference>
<evidence type="ECO:0000313" key="3">
    <source>
        <dbReference type="Proteomes" id="UP000436181"/>
    </source>
</evidence>
<protein>
    <submittedName>
        <fullName evidence="2">YlxR family protein</fullName>
    </submittedName>
</protein>
<dbReference type="PANTHER" id="PTHR34215">
    <property type="entry name" value="BLL0784 PROTEIN"/>
    <property type="match status" value="1"/>
</dbReference>
<dbReference type="Gene3D" id="3.30.1230.10">
    <property type="entry name" value="YlxR-like"/>
    <property type="match status" value="1"/>
</dbReference>
<comment type="caution">
    <text evidence="2">The sequence shown here is derived from an EMBL/GenBank/DDBJ whole genome shotgun (WGS) entry which is preliminary data.</text>
</comment>
<sequence length="102" mass="11229">MSGDGASVNDNRPLRTCVVTRAKRPQDELLRCVAQASPDGTMKIVPDPDRVKPGRGAWITPTLSVWEAAVKRRAFARALKLSTTVVDADPVRVHLEQKETDH</sequence>
<keyword evidence="3" id="KW-1185">Reference proteome</keyword>
<gene>
    <name evidence="2" type="ORF">F8377_04285</name>
</gene>
<dbReference type="InterPro" id="IPR037465">
    <property type="entry name" value="YlxR"/>
</dbReference>
<evidence type="ECO:0000259" key="1">
    <source>
        <dbReference type="Pfam" id="PF04296"/>
    </source>
</evidence>
<reference evidence="2 3" key="1">
    <citation type="submission" date="2019-10" db="EMBL/GenBank/DDBJ databases">
        <title>Corynebacterium sp novel species isolated from the respiratory tract of Marmot.</title>
        <authorList>
            <person name="Zhang G."/>
        </authorList>
    </citation>
    <scope>NUCLEOTIDE SEQUENCE [LARGE SCALE GENOMIC DNA]</scope>
    <source>
        <strain evidence="2 3">336</strain>
    </source>
</reference>
<dbReference type="SUPFAM" id="SSF64376">
    <property type="entry name" value="YlxR-like"/>
    <property type="match status" value="1"/>
</dbReference>
<proteinExistence type="predicted"/>
<organism evidence="2 3">
    <name type="scientific">Corynebacterium zhongnanshanii</name>
    <dbReference type="NCBI Taxonomy" id="2768834"/>
    <lineage>
        <taxon>Bacteria</taxon>
        <taxon>Bacillati</taxon>
        <taxon>Actinomycetota</taxon>
        <taxon>Actinomycetes</taxon>
        <taxon>Mycobacteriales</taxon>
        <taxon>Corynebacteriaceae</taxon>
        <taxon>Corynebacterium</taxon>
    </lineage>
</organism>
<name>A0ABQ6VG30_9CORY</name>
<dbReference type="Proteomes" id="UP000436181">
    <property type="component" value="Unassembled WGS sequence"/>
</dbReference>
<accession>A0ABQ6VG30</accession>
<dbReference type="RefSeq" id="WP_151843458.1">
    <property type="nucleotide sequence ID" value="NZ_WBZJ01000001.1"/>
</dbReference>
<feature type="domain" description="YlxR" evidence="1">
    <location>
        <begin position="15"/>
        <end position="84"/>
    </location>
</feature>
<dbReference type="InterPro" id="IPR007393">
    <property type="entry name" value="YlxR_dom"/>
</dbReference>
<evidence type="ECO:0000313" key="2">
    <source>
        <dbReference type="EMBL" id="KAB3523360.1"/>
    </source>
</evidence>
<dbReference type="PANTHER" id="PTHR34215:SF1">
    <property type="entry name" value="YLXR DOMAIN-CONTAINING PROTEIN"/>
    <property type="match status" value="1"/>
</dbReference>
<dbReference type="InterPro" id="IPR035931">
    <property type="entry name" value="YlxR-like_sf"/>
</dbReference>